<sequence length="144" mass="16448">MKTSKEGIELIKRFEKFVPLTYRCPAGVLTIGYGHTGKNVKDGMIITESEAEDFLKEDISEAEDVVSRYVKRTITQNQFDALVSFIFNLGEGNFKKSTLLRKVNRDPNDKSIGDEFSKWVFAGGRRLIGLVNRRLAECRLYFKS</sequence>
<keyword evidence="5" id="KW-1035">Host cytoplasm</keyword>
<evidence type="ECO:0000313" key="8">
    <source>
        <dbReference type="EMBL" id="MCP9611138.1"/>
    </source>
</evidence>
<dbReference type="InterPro" id="IPR002196">
    <property type="entry name" value="Glyco_hydro_24"/>
</dbReference>
<evidence type="ECO:0000256" key="7">
    <source>
        <dbReference type="RuleBase" id="RU003788"/>
    </source>
</evidence>
<accession>A0ABT1MHK8</accession>
<keyword evidence="3 7" id="KW-0081">Bacteriolytic enzyme</keyword>
<evidence type="ECO:0000256" key="5">
    <source>
        <dbReference type="ARBA" id="ARBA00023200"/>
    </source>
</evidence>
<dbReference type="PANTHER" id="PTHR38107:SF3">
    <property type="entry name" value="LYSOZYME RRRD-RELATED"/>
    <property type="match status" value="1"/>
</dbReference>
<evidence type="ECO:0000256" key="3">
    <source>
        <dbReference type="ARBA" id="ARBA00022638"/>
    </source>
</evidence>
<dbReference type="EC" id="3.2.1.17" evidence="7"/>
<comment type="similarity">
    <text evidence="7">Belongs to the glycosyl hydrolase 24 family.</text>
</comment>
<dbReference type="InterPro" id="IPR051018">
    <property type="entry name" value="Bacteriophage_GH24"/>
</dbReference>
<evidence type="ECO:0000256" key="4">
    <source>
        <dbReference type="ARBA" id="ARBA00022801"/>
    </source>
</evidence>
<dbReference type="InterPro" id="IPR023346">
    <property type="entry name" value="Lysozyme-like_dom_sf"/>
</dbReference>
<organism evidence="8 9">
    <name type="scientific">Coprobacter tertius</name>
    <dbReference type="NCBI Taxonomy" id="2944915"/>
    <lineage>
        <taxon>Bacteria</taxon>
        <taxon>Pseudomonadati</taxon>
        <taxon>Bacteroidota</taxon>
        <taxon>Bacteroidia</taxon>
        <taxon>Bacteroidales</taxon>
        <taxon>Barnesiellaceae</taxon>
        <taxon>Coprobacter</taxon>
    </lineage>
</organism>
<dbReference type="Pfam" id="PF00959">
    <property type="entry name" value="Phage_lysozyme"/>
    <property type="match status" value="1"/>
</dbReference>
<evidence type="ECO:0000256" key="6">
    <source>
        <dbReference type="ARBA" id="ARBA00023295"/>
    </source>
</evidence>
<proteinExistence type="inferred from homology"/>
<dbReference type="RefSeq" id="WP_255025800.1">
    <property type="nucleotide sequence ID" value="NZ_JANDHW010000002.1"/>
</dbReference>
<gene>
    <name evidence="8" type="ORF">NMU02_03400</name>
</gene>
<evidence type="ECO:0000256" key="1">
    <source>
        <dbReference type="ARBA" id="ARBA00000632"/>
    </source>
</evidence>
<dbReference type="PANTHER" id="PTHR38107">
    <property type="match status" value="1"/>
</dbReference>
<dbReference type="EMBL" id="JANDHW010000002">
    <property type="protein sequence ID" value="MCP9611138.1"/>
    <property type="molecule type" value="Genomic_DNA"/>
</dbReference>
<dbReference type="SUPFAM" id="SSF53955">
    <property type="entry name" value="Lysozyme-like"/>
    <property type="match status" value="1"/>
</dbReference>
<reference evidence="8 9" key="1">
    <citation type="submission" date="2022-07" db="EMBL/GenBank/DDBJ databases">
        <title>Fecal culturing of patients with breast cancer.</title>
        <authorList>
            <person name="Teng N.M.Y."/>
            <person name="Kiu R."/>
            <person name="Evans R."/>
            <person name="Baker D.J."/>
            <person name="Zenner C."/>
            <person name="Robinson S.D."/>
            <person name="Hall L.J."/>
        </authorList>
    </citation>
    <scope>NUCLEOTIDE SEQUENCE [LARGE SCALE GENOMIC DNA]</scope>
    <source>
        <strain evidence="8 9">LH1063</strain>
    </source>
</reference>
<evidence type="ECO:0000313" key="9">
    <source>
        <dbReference type="Proteomes" id="UP001205603"/>
    </source>
</evidence>
<dbReference type="InterPro" id="IPR033907">
    <property type="entry name" value="Endolysin_autolysin"/>
</dbReference>
<dbReference type="Gene3D" id="1.10.530.40">
    <property type="match status" value="1"/>
</dbReference>
<comment type="catalytic activity">
    <reaction evidence="1 7">
        <text>Hydrolysis of (1-&gt;4)-beta-linkages between N-acetylmuramic acid and N-acetyl-D-glucosamine residues in a peptidoglycan and between N-acetyl-D-glucosamine residues in chitodextrins.</text>
        <dbReference type="EC" id="3.2.1.17"/>
    </reaction>
</comment>
<evidence type="ECO:0000256" key="2">
    <source>
        <dbReference type="ARBA" id="ARBA00022529"/>
    </source>
</evidence>
<keyword evidence="9" id="KW-1185">Reference proteome</keyword>
<dbReference type="InterPro" id="IPR034690">
    <property type="entry name" value="Endolysin_T4_type"/>
</dbReference>
<dbReference type="InterPro" id="IPR023347">
    <property type="entry name" value="Lysozyme_dom_sf"/>
</dbReference>
<dbReference type="HAMAP" id="MF_04110">
    <property type="entry name" value="ENDOLYSIN_T4"/>
    <property type="match status" value="1"/>
</dbReference>
<name>A0ABT1MHK8_9BACT</name>
<keyword evidence="4 7" id="KW-0378">Hydrolase</keyword>
<dbReference type="CDD" id="cd00737">
    <property type="entry name" value="lyz_endolysin_autolysin"/>
    <property type="match status" value="1"/>
</dbReference>
<comment type="caution">
    <text evidence="8">The sequence shown here is derived from an EMBL/GenBank/DDBJ whole genome shotgun (WGS) entry which is preliminary data.</text>
</comment>
<dbReference type="Proteomes" id="UP001205603">
    <property type="component" value="Unassembled WGS sequence"/>
</dbReference>
<protein>
    <recommendedName>
        <fullName evidence="7">Lysozyme</fullName>
        <ecNumber evidence="7">3.2.1.17</ecNumber>
    </recommendedName>
</protein>
<keyword evidence="2 7" id="KW-0929">Antimicrobial</keyword>
<keyword evidence="6 7" id="KW-0326">Glycosidase</keyword>